<feature type="domain" description="DJ-1/PfpI" evidence="2">
    <location>
        <begin position="3"/>
        <end position="166"/>
    </location>
</feature>
<proteinExistence type="inferred from homology"/>
<dbReference type="SUPFAM" id="SSF52317">
    <property type="entry name" value="Class I glutamine amidotransferase-like"/>
    <property type="match status" value="1"/>
</dbReference>
<comment type="similarity">
    <text evidence="1">Belongs to the peptidase C56 family.</text>
</comment>
<keyword evidence="3" id="KW-0326">Glycosidase</keyword>
<dbReference type="InterPro" id="IPR006286">
    <property type="entry name" value="C56_PfpI-like"/>
</dbReference>
<organism evidence="3 4">
    <name type="scientific">Virgibacillus natechei</name>
    <dbReference type="NCBI Taxonomy" id="1216297"/>
    <lineage>
        <taxon>Bacteria</taxon>
        <taxon>Bacillati</taxon>
        <taxon>Bacillota</taxon>
        <taxon>Bacilli</taxon>
        <taxon>Bacillales</taxon>
        <taxon>Bacillaceae</taxon>
        <taxon>Virgibacillus</taxon>
    </lineage>
</organism>
<dbReference type="InterPro" id="IPR029062">
    <property type="entry name" value="Class_I_gatase-like"/>
</dbReference>
<gene>
    <name evidence="3" type="ORF">J2Z83_002888</name>
</gene>
<dbReference type="RefSeq" id="WP_209463851.1">
    <property type="nucleotide sequence ID" value="NZ_CP110224.1"/>
</dbReference>
<dbReference type="InterPro" id="IPR002818">
    <property type="entry name" value="DJ-1/PfpI"/>
</dbReference>
<dbReference type="CDD" id="cd03134">
    <property type="entry name" value="GATase1_PfpI_like"/>
    <property type="match status" value="1"/>
</dbReference>
<protein>
    <submittedName>
        <fullName evidence="3">Protease I</fullName>
        <ecNumber evidence="3">3.2.-.-</ecNumber>
    </submittedName>
</protein>
<reference evidence="3 4" key="1">
    <citation type="submission" date="2021-03" db="EMBL/GenBank/DDBJ databases">
        <title>Genomic Encyclopedia of Type Strains, Phase IV (KMG-IV): sequencing the most valuable type-strain genomes for metagenomic binning, comparative biology and taxonomic classification.</title>
        <authorList>
            <person name="Goeker M."/>
        </authorList>
    </citation>
    <scope>NUCLEOTIDE SEQUENCE [LARGE SCALE GENOMIC DNA]</scope>
    <source>
        <strain evidence="3 4">DSM 25609</strain>
    </source>
</reference>
<dbReference type="GO" id="GO:0016798">
    <property type="term" value="F:hydrolase activity, acting on glycosyl bonds"/>
    <property type="evidence" value="ECO:0007669"/>
    <property type="project" value="UniProtKB-KW"/>
</dbReference>
<name>A0ABS4IIH7_9BACI</name>
<evidence type="ECO:0000313" key="3">
    <source>
        <dbReference type="EMBL" id="MBP1970752.1"/>
    </source>
</evidence>
<evidence type="ECO:0000256" key="1">
    <source>
        <dbReference type="ARBA" id="ARBA00008542"/>
    </source>
</evidence>
<dbReference type="Proteomes" id="UP001519345">
    <property type="component" value="Unassembled WGS sequence"/>
</dbReference>
<dbReference type="PROSITE" id="PS51276">
    <property type="entry name" value="PEPTIDASE_C56_PFPI"/>
    <property type="match status" value="1"/>
</dbReference>
<dbReference type="NCBIfam" id="TIGR01382">
    <property type="entry name" value="PfpI"/>
    <property type="match status" value="1"/>
</dbReference>
<dbReference type="PANTHER" id="PTHR42733:SF2">
    <property type="entry name" value="DJ-1_THIJ_PFPI FAMILY PROTEIN"/>
    <property type="match status" value="1"/>
</dbReference>
<dbReference type="PANTHER" id="PTHR42733">
    <property type="entry name" value="DJ-1 PROTEIN"/>
    <property type="match status" value="1"/>
</dbReference>
<keyword evidence="3" id="KW-0378">Hydrolase</keyword>
<dbReference type="GO" id="GO:0008233">
    <property type="term" value="F:peptidase activity"/>
    <property type="evidence" value="ECO:0007669"/>
    <property type="project" value="UniProtKB-KW"/>
</dbReference>
<keyword evidence="4" id="KW-1185">Reference proteome</keyword>
<keyword evidence="3" id="KW-0645">Protease</keyword>
<dbReference type="Pfam" id="PF01965">
    <property type="entry name" value="DJ-1_PfpI"/>
    <property type="match status" value="1"/>
</dbReference>
<evidence type="ECO:0000259" key="2">
    <source>
        <dbReference type="Pfam" id="PF01965"/>
    </source>
</evidence>
<dbReference type="GO" id="GO:0006508">
    <property type="term" value="P:proteolysis"/>
    <property type="evidence" value="ECO:0007669"/>
    <property type="project" value="UniProtKB-KW"/>
</dbReference>
<accession>A0ABS4IIH7</accession>
<dbReference type="EC" id="3.2.-.-" evidence="3"/>
<sequence length="170" mass="18920">MSKKVAILVTNRVEDIELTNPVQHLEEAGHSVELLNADGPMEITGNKGGQFKIEKRFDDVTPKDYDALLVPGGFSPDLLRINPKNAEFAAHFIKEQKPVFSICHGPQFLIDTDLIKGYEMTSFISVRNDLKNAGAIVKDAEVVIDRNIVTSRTPDDLEAFNRESLKLLEA</sequence>
<comment type="caution">
    <text evidence="3">The sequence shown here is derived from an EMBL/GenBank/DDBJ whole genome shotgun (WGS) entry which is preliminary data.</text>
</comment>
<dbReference type="EMBL" id="JAGGKX010000016">
    <property type="protein sequence ID" value="MBP1970752.1"/>
    <property type="molecule type" value="Genomic_DNA"/>
</dbReference>
<evidence type="ECO:0000313" key="4">
    <source>
        <dbReference type="Proteomes" id="UP001519345"/>
    </source>
</evidence>
<dbReference type="Gene3D" id="3.40.50.880">
    <property type="match status" value="1"/>
</dbReference>